<evidence type="ECO:0000313" key="4">
    <source>
        <dbReference type="EMBL" id="MAA23560.1"/>
    </source>
</evidence>
<dbReference type="GO" id="GO:0003676">
    <property type="term" value="F:nucleic acid binding"/>
    <property type="evidence" value="ECO:0007669"/>
    <property type="project" value="InterPro"/>
</dbReference>
<proteinExistence type="predicted"/>
<feature type="domain" description="CCHC-type" evidence="3">
    <location>
        <begin position="213"/>
        <end position="226"/>
    </location>
</feature>
<dbReference type="SUPFAM" id="SSF57756">
    <property type="entry name" value="Retrovirus zinc finger-like domains"/>
    <property type="match status" value="1"/>
</dbReference>
<evidence type="ECO:0000256" key="2">
    <source>
        <dbReference type="SAM" id="MobiDB-lite"/>
    </source>
</evidence>
<protein>
    <submittedName>
        <fullName evidence="4">Tick transposon</fullName>
    </submittedName>
</protein>
<feature type="region of interest" description="Disordered" evidence="2">
    <location>
        <begin position="165"/>
        <end position="203"/>
    </location>
</feature>
<dbReference type="InterPro" id="IPR036875">
    <property type="entry name" value="Znf_CCHC_sf"/>
</dbReference>
<evidence type="ECO:0000256" key="1">
    <source>
        <dbReference type="PROSITE-ProRule" id="PRU00047"/>
    </source>
</evidence>
<dbReference type="PROSITE" id="PS50158">
    <property type="entry name" value="ZF_CCHC"/>
    <property type="match status" value="1"/>
</dbReference>
<feature type="compositionally biased region" description="Low complexity" evidence="2">
    <location>
        <begin position="260"/>
        <end position="287"/>
    </location>
</feature>
<keyword evidence="1" id="KW-0862">Zinc</keyword>
<keyword evidence="1" id="KW-0863">Zinc-finger</keyword>
<feature type="region of interest" description="Disordered" evidence="2">
    <location>
        <begin position="239"/>
        <end position="296"/>
    </location>
</feature>
<evidence type="ECO:0000259" key="3">
    <source>
        <dbReference type="PROSITE" id="PS50158"/>
    </source>
</evidence>
<dbReference type="AlphaFoldDB" id="A0A224Z9Y8"/>
<dbReference type="GO" id="GO:0008270">
    <property type="term" value="F:zinc ion binding"/>
    <property type="evidence" value="ECO:0007669"/>
    <property type="project" value="UniProtKB-KW"/>
</dbReference>
<sequence length="296" mass="33838">MLESRVQLPNENVGIYTDEMTRLFRHADPAMSGEKKLRFLIRGVKQELFAGLVRNPPKTVMEFVSEATTIEKALEMRTRQHNRRIPTTNCGEVQSFQSDDFRETIRAIVREELRRLMPSPQPQVDSIADIVREEVRQSLGIPEAPQPQPEAMSYAAAVRRIAPPRPRHDAAPQQFRSQTPPPSPSTPYRPPTGQRYAPRKTDVWRAPDNRPLCYYCGEAGHTYRRCHYRQMGLRGFAVNAAPPQHGEQPRDIADYLTSTQQAPRRSSRSPSPGPYRSPQRRQQYNSPNRGRSVSPC</sequence>
<name>A0A224Z9Y8_9ACAR</name>
<organism evidence="4">
    <name type="scientific">Rhipicephalus zambeziensis</name>
    <dbReference type="NCBI Taxonomy" id="60191"/>
    <lineage>
        <taxon>Eukaryota</taxon>
        <taxon>Metazoa</taxon>
        <taxon>Ecdysozoa</taxon>
        <taxon>Arthropoda</taxon>
        <taxon>Chelicerata</taxon>
        <taxon>Arachnida</taxon>
        <taxon>Acari</taxon>
        <taxon>Parasitiformes</taxon>
        <taxon>Ixodida</taxon>
        <taxon>Ixodoidea</taxon>
        <taxon>Ixodidae</taxon>
        <taxon>Rhipicephalinae</taxon>
        <taxon>Rhipicephalus</taxon>
        <taxon>Rhipicephalus</taxon>
    </lineage>
</organism>
<accession>A0A224Z9Y8</accession>
<keyword evidence="1" id="KW-0479">Metal-binding</keyword>
<feature type="compositionally biased region" description="Pro residues" evidence="2">
    <location>
        <begin position="179"/>
        <end position="190"/>
    </location>
</feature>
<dbReference type="EMBL" id="GFPF01012414">
    <property type="protein sequence ID" value="MAA23560.1"/>
    <property type="molecule type" value="Transcribed_RNA"/>
</dbReference>
<dbReference type="InterPro" id="IPR001878">
    <property type="entry name" value="Znf_CCHC"/>
</dbReference>
<reference evidence="4" key="1">
    <citation type="journal article" date="2017" name="Parasit. Vectors">
        <title>Sialotranscriptomics of Rhipicephalus zambeziensis reveals intricate expression profiles of secretory proteins and suggests tight temporal transcriptional regulation during blood-feeding.</title>
        <authorList>
            <person name="de Castro M.H."/>
            <person name="de Klerk D."/>
            <person name="Pienaar R."/>
            <person name="Rees D.J.G."/>
            <person name="Mans B.J."/>
        </authorList>
    </citation>
    <scope>NUCLEOTIDE SEQUENCE</scope>
    <source>
        <tissue evidence="4">Salivary glands</tissue>
    </source>
</reference>